<dbReference type="Pfam" id="PF08843">
    <property type="entry name" value="AbiEii"/>
    <property type="match status" value="1"/>
</dbReference>
<protein>
    <submittedName>
        <fullName evidence="1">Predicted nucleotidyltransferase component of viral defense system</fullName>
    </submittedName>
</protein>
<organism evidence="1 2">
    <name type="scientific">Eubacterium oxidoreducens</name>
    <dbReference type="NCBI Taxonomy" id="1732"/>
    <lineage>
        <taxon>Bacteria</taxon>
        <taxon>Bacillati</taxon>
        <taxon>Bacillota</taxon>
        <taxon>Clostridia</taxon>
        <taxon>Eubacteriales</taxon>
        <taxon>Eubacteriaceae</taxon>
        <taxon>Eubacterium</taxon>
    </lineage>
</organism>
<dbReference type="STRING" id="1732.SAMN02910417_01028"/>
<keyword evidence="2" id="KW-1185">Reference proteome</keyword>
<dbReference type="Gene3D" id="3.10.450.620">
    <property type="entry name" value="JHP933, nucleotidyltransferase-like core domain"/>
    <property type="match status" value="1"/>
</dbReference>
<keyword evidence="1" id="KW-0808">Transferase</keyword>
<dbReference type="EMBL" id="FMXR01000007">
    <property type="protein sequence ID" value="SDB13414.1"/>
    <property type="molecule type" value="Genomic_DNA"/>
</dbReference>
<dbReference type="OrthoDB" id="9780929at2"/>
<proteinExistence type="predicted"/>
<reference evidence="1 2" key="1">
    <citation type="submission" date="2016-10" db="EMBL/GenBank/DDBJ databases">
        <authorList>
            <person name="de Groot N.N."/>
        </authorList>
    </citation>
    <scope>NUCLEOTIDE SEQUENCE [LARGE SCALE GENOMIC DNA]</scope>
    <source>
        <strain evidence="1 2">DSM 3217</strain>
    </source>
</reference>
<dbReference type="RefSeq" id="WP_090172912.1">
    <property type="nucleotide sequence ID" value="NZ_FMXR01000007.1"/>
</dbReference>
<dbReference type="GO" id="GO:0016740">
    <property type="term" value="F:transferase activity"/>
    <property type="evidence" value="ECO:0007669"/>
    <property type="project" value="UniProtKB-KW"/>
</dbReference>
<dbReference type="AlphaFoldDB" id="A0A1G6AYL0"/>
<sequence length="300" mass="35113">MYLHNDKELFNDIVALTAERIGQAQDIVEKDYYVTIILKKLSTCEYPICFKGGTSLSKAYGVIDRFSEDIDITFTEHLGENRRKKLKYNILKLIADELGLEIANRDSIESDKDYNHYDMAYSSIIEDPFLDTYVKLETALMSYAFPTVEHEISNYIYQALKDEEPDLLEEYELTPFTMRVQSLERTLIDKIFALCDYYIQHKAARNSRHLYDIYKISKEVTVDDDFHKLILEVRAHRQGMKNNIAPAADESINISELIKKFCDEDFYADDYEKTTKNLISDDISYEDVKAFIQDFTKDLF</sequence>
<gene>
    <name evidence="1" type="ORF">SAMN02910417_01028</name>
</gene>
<evidence type="ECO:0000313" key="2">
    <source>
        <dbReference type="Proteomes" id="UP000199228"/>
    </source>
</evidence>
<evidence type="ECO:0000313" key="1">
    <source>
        <dbReference type="EMBL" id="SDB13414.1"/>
    </source>
</evidence>
<dbReference type="Proteomes" id="UP000199228">
    <property type="component" value="Unassembled WGS sequence"/>
</dbReference>
<name>A0A1G6AYL0_EUBOX</name>
<accession>A0A1G6AYL0</accession>
<dbReference type="InterPro" id="IPR014942">
    <property type="entry name" value="AbiEii"/>
</dbReference>